<dbReference type="Proteomes" id="UP000006048">
    <property type="component" value="Chromosome"/>
</dbReference>
<reference evidence="1 2" key="1">
    <citation type="submission" date="2012-06" db="EMBL/GenBank/DDBJ databases">
        <title>The complete chromosome of genome of Turneriella parva DSM 21527.</title>
        <authorList>
            <consortium name="US DOE Joint Genome Institute (JGI-PGF)"/>
            <person name="Lucas S."/>
            <person name="Han J."/>
            <person name="Lapidus A."/>
            <person name="Bruce D."/>
            <person name="Goodwin L."/>
            <person name="Pitluck S."/>
            <person name="Peters L."/>
            <person name="Kyrpides N."/>
            <person name="Mavromatis K."/>
            <person name="Ivanova N."/>
            <person name="Mikhailova N."/>
            <person name="Chertkov O."/>
            <person name="Detter J.C."/>
            <person name="Tapia R."/>
            <person name="Han C."/>
            <person name="Land M."/>
            <person name="Hauser L."/>
            <person name="Markowitz V."/>
            <person name="Cheng J.-F."/>
            <person name="Hugenholtz P."/>
            <person name="Woyke T."/>
            <person name="Wu D."/>
            <person name="Gronow S."/>
            <person name="Wellnitz S."/>
            <person name="Brambilla E."/>
            <person name="Klenk H.-P."/>
            <person name="Eisen J.A."/>
        </authorList>
    </citation>
    <scope>NUCLEOTIDE SEQUENCE [LARGE SCALE GENOMIC DNA]</scope>
    <source>
        <strain evidence="2">ATCC BAA-1111 / DSM 21527 / NCTC 11395 / H</strain>
    </source>
</reference>
<gene>
    <name evidence="1" type="ordered locus">Turpa_1288</name>
</gene>
<dbReference type="KEGG" id="tpx:Turpa_1288"/>
<sequence>MPKKSTTAILQICRSTSMLPRFNTLILLAASLLAFGAGIAAIDSAYKNAPDTDLNLEDQALDAQIREEVKKIEKLDALRKLNSLQFSPQNTKISVSANGECLEINGHAENQEMPRAKSAPVDYKVQSMQVCFTGGKLARIESAFTTVSLRTRETNANRLVHINPAAATPNDIIISRVLNERAAPPLKVGDLENSKVNPLRLSFKRDYYLPHLRNTLYNLQLTYDWHRRAGIKANGKVVQQYINRAEN</sequence>
<dbReference type="AlphaFoldDB" id="I4B3S9"/>
<protein>
    <submittedName>
        <fullName evidence="1">Uncharacterized protein</fullName>
    </submittedName>
</protein>
<keyword evidence="2" id="KW-1185">Reference proteome</keyword>
<accession>I4B3S9</accession>
<evidence type="ECO:0000313" key="2">
    <source>
        <dbReference type="Proteomes" id="UP000006048"/>
    </source>
</evidence>
<dbReference type="HOGENOM" id="CLU_1124149_0_0_12"/>
<organism evidence="1 2">
    <name type="scientific">Turneriella parva (strain ATCC BAA-1111 / DSM 21527 / NCTC 11395 / H)</name>
    <name type="common">Leptospira parva</name>
    <dbReference type="NCBI Taxonomy" id="869212"/>
    <lineage>
        <taxon>Bacteria</taxon>
        <taxon>Pseudomonadati</taxon>
        <taxon>Spirochaetota</taxon>
        <taxon>Spirochaetia</taxon>
        <taxon>Leptospirales</taxon>
        <taxon>Leptospiraceae</taxon>
        <taxon>Turneriella</taxon>
    </lineage>
</organism>
<dbReference type="EMBL" id="CP002959">
    <property type="protein sequence ID" value="AFM11936.1"/>
    <property type="molecule type" value="Genomic_DNA"/>
</dbReference>
<dbReference type="STRING" id="869212.Turpa_1288"/>
<proteinExistence type="predicted"/>
<evidence type="ECO:0000313" key="1">
    <source>
        <dbReference type="EMBL" id="AFM11936.1"/>
    </source>
</evidence>
<name>I4B3S9_TURPD</name>